<gene>
    <name evidence="1" type="ORF">O181_075576</name>
</gene>
<reference evidence="1" key="1">
    <citation type="submission" date="2021-03" db="EMBL/GenBank/DDBJ databases">
        <title>Draft genome sequence of rust myrtle Austropuccinia psidii MF-1, a brazilian biotype.</title>
        <authorList>
            <person name="Quecine M.C."/>
            <person name="Pachon D.M.R."/>
            <person name="Bonatelli M.L."/>
            <person name="Correr F.H."/>
            <person name="Franceschini L.M."/>
            <person name="Leite T.F."/>
            <person name="Margarido G.R.A."/>
            <person name="Almeida C.A."/>
            <person name="Ferrarezi J.A."/>
            <person name="Labate C.A."/>
        </authorList>
    </citation>
    <scope>NUCLEOTIDE SEQUENCE</scope>
    <source>
        <strain evidence="1">MF-1</strain>
    </source>
</reference>
<dbReference type="Proteomes" id="UP000765509">
    <property type="component" value="Unassembled WGS sequence"/>
</dbReference>
<dbReference type="AlphaFoldDB" id="A0A9Q3F8T0"/>
<dbReference type="EMBL" id="AVOT02040620">
    <property type="protein sequence ID" value="MBW0535861.1"/>
    <property type="molecule type" value="Genomic_DNA"/>
</dbReference>
<protein>
    <submittedName>
        <fullName evidence="1">Uncharacterized protein</fullName>
    </submittedName>
</protein>
<keyword evidence="2" id="KW-1185">Reference proteome</keyword>
<sequence>MLEKECNPRLPTDTLRKDLIDIHPAASSLKIILDKVKDHAEQSMIDNFEYAKQKWDQTYNVPDFKSGDLVLASTLNFNNIKGPKKLEYSYIGPSPIVALHGTNAVEVEWSGELENQPLTFPVRLIKPYQPADKEFFL</sequence>
<evidence type="ECO:0000313" key="2">
    <source>
        <dbReference type="Proteomes" id="UP000765509"/>
    </source>
</evidence>
<evidence type="ECO:0000313" key="1">
    <source>
        <dbReference type="EMBL" id="MBW0535861.1"/>
    </source>
</evidence>
<name>A0A9Q3F8T0_9BASI</name>
<organism evidence="1 2">
    <name type="scientific">Austropuccinia psidii MF-1</name>
    <dbReference type="NCBI Taxonomy" id="1389203"/>
    <lineage>
        <taxon>Eukaryota</taxon>
        <taxon>Fungi</taxon>
        <taxon>Dikarya</taxon>
        <taxon>Basidiomycota</taxon>
        <taxon>Pucciniomycotina</taxon>
        <taxon>Pucciniomycetes</taxon>
        <taxon>Pucciniales</taxon>
        <taxon>Sphaerophragmiaceae</taxon>
        <taxon>Austropuccinia</taxon>
    </lineage>
</organism>
<accession>A0A9Q3F8T0</accession>
<proteinExistence type="predicted"/>
<comment type="caution">
    <text evidence="1">The sequence shown here is derived from an EMBL/GenBank/DDBJ whole genome shotgun (WGS) entry which is preliminary data.</text>
</comment>